<protein>
    <submittedName>
        <fullName evidence="1">Uncharacterized protein</fullName>
    </submittedName>
</protein>
<accession>A0A3S2TYH5</accession>
<dbReference type="Proteomes" id="UP000283210">
    <property type="component" value="Chromosome 21"/>
</dbReference>
<evidence type="ECO:0000313" key="2">
    <source>
        <dbReference type="Proteomes" id="UP000283210"/>
    </source>
</evidence>
<sequence>MSVNKEHQGELILRLLCRRNLDFSSDPRGRAEGLETPVPPFRATLGVVVSSCSVLSLRSQSLWRSGTPRCCGLRSPAPRAQLQTCARGCVWCALFGRKSAAAAGLWTTL</sequence>
<reference evidence="1 2" key="1">
    <citation type="submission" date="2018-11" db="EMBL/GenBank/DDBJ databases">
        <authorList>
            <person name="Lopez-Roques C."/>
            <person name="Donnadieu C."/>
            <person name="Bouchez O."/>
            <person name="Klopp C."/>
            <person name="Cabau C."/>
            <person name="Zahm M."/>
        </authorList>
    </citation>
    <scope>NUCLEOTIDE SEQUENCE [LARGE SCALE GENOMIC DNA]</scope>
    <source>
        <strain evidence="1">RS831</strain>
        <tissue evidence="1">Whole body</tissue>
    </source>
</reference>
<reference evidence="1 2" key="2">
    <citation type="submission" date="2019-01" db="EMBL/GenBank/DDBJ databases">
        <title>A chromosome length genome reference of the Java medaka (oryzias javanicus).</title>
        <authorList>
            <person name="Herpin A."/>
            <person name="Takehana Y."/>
            <person name="Naruse K."/>
            <person name="Ansai S."/>
            <person name="Kawaguchi M."/>
        </authorList>
    </citation>
    <scope>NUCLEOTIDE SEQUENCE [LARGE SCALE GENOMIC DNA]</scope>
    <source>
        <strain evidence="1">RS831</strain>
        <tissue evidence="1">Whole body</tissue>
    </source>
</reference>
<keyword evidence="2" id="KW-1185">Reference proteome</keyword>
<gene>
    <name evidence="1" type="ORF">OJAV_G00210180</name>
</gene>
<dbReference type="AlphaFoldDB" id="A0A3S2TYH5"/>
<organism evidence="1 2">
    <name type="scientific">Oryzias javanicus</name>
    <name type="common">Javanese ricefish</name>
    <name type="synonym">Aplocheilus javanicus</name>
    <dbReference type="NCBI Taxonomy" id="123683"/>
    <lineage>
        <taxon>Eukaryota</taxon>
        <taxon>Metazoa</taxon>
        <taxon>Chordata</taxon>
        <taxon>Craniata</taxon>
        <taxon>Vertebrata</taxon>
        <taxon>Euteleostomi</taxon>
        <taxon>Actinopterygii</taxon>
        <taxon>Neopterygii</taxon>
        <taxon>Teleostei</taxon>
        <taxon>Neoteleostei</taxon>
        <taxon>Acanthomorphata</taxon>
        <taxon>Ovalentaria</taxon>
        <taxon>Atherinomorphae</taxon>
        <taxon>Beloniformes</taxon>
        <taxon>Adrianichthyidae</taxon>
        <taxon>Oryziinae</taxon>
        <taxon>Oryzias</taxon>
    </lineage>
</organism>
<name>A0A3S2TYH5_ORYJA</name>
<proteinExistence type="predicted"/>
<dbReference type="EMBL" id="CM012457">
    <property type="protein sequence ID" value="RVE58522.1"/>
    <property type="molecule type" value="Genomic_DNA"/>
</dbReference>
<evidence type="ECO:0000313" key="1">
    <source>
        <dbReference type="EMBL" id="RVE58522.1"/>
    </source>
</evidence>